<dbReference type="Pfam" id="PF03564">
    <property type="entry name" value="DUF1759"/>
    <property type="match status" value="1"/>
</dbReference>
<evidence type="ECO:0000256" key="1">
    <source>
        <dbReference type="SAM" id="MobiDB-lite"/>
    </source>
</evidence>
<dbReference type="InterPro" id="IPR005312">
    <property type="entry name" value="DUF1759"/>
</dbReference>
<dbReference type="InterPro" id="IPR001111">
    <property type="entry name" value="TGF-b_propeptide"/>
</dbReference>
<dbReference type="SUPFAM" id="SSF56672">
    <property type="entry name" value="DNA/RNA polymerases"/>
    <property type="match status" value="1"/>
</dbReference>
<keyword evidence="6" id="KW-1185">Reference proteome</keyword>
<dbReference type="InterPro" id="IPR021109">
    <property type="entry name" value="Peptidase_aspartic_dom_sf"/>
</dbReference>
<dbReference type="OrthoDB" id="10069859at2759"/>
<dbReference type="Pfam" id="PF00688">
    <property type="entry name" value="TGFb_propeptide"/>
    <property type="match status" value="1"/>
</dbReference>
<comment type="caution">
    <text evidence="5">The sequence shown here is derived from an EMBL/GenBank/DDBJ whole genome shotgun (WGS) entry which is preliminary data.</text>
</comment>
<proteinExistence type="predicted"/>
<evidence type="ECO:0008006" key="7">
    <source>
        <dbReference type="Google" id="ProtNLM"/>
    </source>
</evidence>
<dbReference type="AlphaFoldDB" id="A0A8B6CJD8"/>
<dbReference type="EMBL" id="UYJE01001817">
    <property type="protein sequence ID" value="VDI05452.1"/>
    <property type="molecule type" value="Genomic_DNA"/>
</dbReference>
<evidence type="ECO:0000259" key="3">
    <source>
        <dbReference type="Pfam" id="PF00688"/>
    </source>
</evidence>
<evidence type="ECO:0000256" key="2">
    <source>
        <dbReference type="SAM" id="SignalP"/>
    </source>
</evidence>
<feature type="domain" description="DUF1758" evidence="4">
    <location>
        <begin position="652"/>
        <end position="801"/>
    </location>
</feature>
<dbReference type="InterPro" id="IPR043502">
    <property type="entry name" value="DNA/RNA_pol_sf"/>
</dbReference>
<feature type="signal peptide" evidence="2">
    <location>
        <begin position="1"/>
        <end position="19"/>
    </location>
</feature>
<name>A0A8B6CJD8_MYTGA</name>
<gene>
    <name evidence="5" type="ORF">MGAL_10B053488</name>
</gene>
<dbReference type="Gene3D" id="2.40.70.10">
    <property type="entry name" value="Acid Proteases"/>
    <property type="match status" value="1"/>
</dbReference>
<evidence type="ECO:0000313" key="6">
    <source>
        <dbReference type="Proteomes" id="UP000596742"/>
    </source>
</evidence>
<evidence type="ECO:0000313" key="5">
    <source>
        <dbReference type="EMBL" id="VDI05452.1"/>
    </source>
</evidence>
<organism evidence="5 6">
    <name type="scientific">Mytilus galloprovincialis</name>
    <name type="common">Mediterranean mussel</name>
    <dbReference type="NCBI Taxonomy" id="29158"/>
    <lineage>
        <taxon>Eukaryota</taxon>
        <taxon>Metazoa</taxon>
        <taxon>Spiralia</taxon>
        <taxon>Lophotrochozoa</taxon>
        <taxon>Mollusca</taxon>
        <taxon>Bivalvia</taxon>
        <taxon>Autobranchia</taxon>
        <taxon>Pteriomorphia</taxon>
        <taxon>Mytilida</taxon>
        <taxon>Mytiloidea</taxon>
        <taxon>Mytilidae</taxon>
        <taxon>Mytilinae</taxon>
        <taxon>Mytilus</taxon>
    </lineage>
</organism>
<sequence>MNFLSLWIVFIPVIRNGFTDDDIPNTTVFPTSTLRRIRNHRLSMLRSYVLESLGFSSPPRITHRQNVMAVLNEYQNRRIVQSRCYLPSCSISNRINLTMWMDTNANEMNLYFDVITSDVNSDEQIINATLKLRVKPRPVCLDCGVEQGDERFIVTPYQYVKPLRRKRKTRMMDVKMIRWSESTSWLAFNVIEAARDWLSESKKNNGIAVKIQSMMGVINITEVFSPNDCAAHTEEKEDKEGEIVKFTKASEIYFKLLDGVTQRLDELKIFEEEIQDKITDTKKTESATDHKVEHLLQLQTQMQEQILQFQQLQLQELQRKSQPSTVSAVKLPKLDLVSYNGDKLKWTEFWDSFEAAVHTNQSLTKIEKLNYLKSKLFGTANSAISGLTLSHENYDVAISILKERFGNVQSVVNKHYSDLINLQSASNQTTHLRRLYDDLERHLRSLDAMHQDVTQDVFISMITSKLPKEVLIQLEIQKGNNERWTVGKLRQFFNTYITAREAAESQSKETHTGPSSEEKQQSKIQSNNSNFQPRKHLSAEALMTIKPFGKNSGSGNSMVCRYCDGHHWSDECRKFSTIEDRKQKKGHHRSLCPKKIPSQQKEVSHLADEMCEIASSEENVPENSLLSSGDIVLMQTAQTTVSNTEVNETEVVRLLMDSGSQRTYITENLAKRLNLKKKATEEITLVTFGADKPKTLRTQKVSLKIRLKDGVCMLIDANVVPKITGSILRRPLQMDVCENVKYLCNNLQLADTLPSCLESSTIEILIGNDYYLDIILPQKIEIQQGLYLLGSKLGWILTGRSQLSDEERENKMTMTVNGLLSITECCLHSTIDTCLQIKPSIEDFWKLETIGIQDCPYTSDDENTLSNFVTSLKMENGRYQVAWPWKEKLPELPENRELAYGRLKSLFQKMKNNPDLLNKYDEIIQDQCKKGIIEKVSNQCSKDTGIKHYIPHHAVVDPTKPTTKVRIVYDASAKSKQENKSLNDCLHRGPVMLQDLCGLLLRFRMNKIAVVADIEKAFLQIELQKK</sequence>
<dbReference type="PANTHER" id="PTHR47331">
    <property type="entry name" value="PHD-TYPE DOMAIN-CONTAINING PROTEIN"/>
    <property type="match status" value="1"/>
</dbReference>
<dbReference type="Gene3D" id="2.60.120.970">
    <property type="match status" value="1"/>
</dbReference>
<dbReference type="Pfam" id="PF05585">
    <property type="entry name" value="DUF1758"/>
    <property type="match status" value="1"/>
</dbReference>
<dbReference type="Proteomes" id="UP000596742">
    <property type="component" value="Unassembled WGS sequence"/>
</dbReference>
<dbReference type="PANTHER" id="PTHR47331:SF4">
    <property type="entry name" value="PEPTIDASE S1 DOMAIN-CONTAINING PROTEIN"/>
    <property type="match status" value="1"/>
</dbReference>
<protein>
    <recommendedName>
        <fullName evidence="7">Peptidase aspartic putative domain-containing protein</fullName>
    </recommendedName>
</protein>
<dbReference type="InterPro" id="IPR008737">
    <property type="entry name" value="DUF1758"/>
</dbReference>
<evidence type="ECO:0000259" key="4">
    <source>
        <dbReference type="Pfam" id="PF05585"/>
    </source>
</evidence>
<feature type="region of interest" description="Disordered" evidence="1">
    <location>
        <begin position="503"/>
        <end position="533"/>
    </location>
</feature>
<feature type="chain" id="PRO_5032599733" description="Peptidase aspartic putative domain-containing protein" evidence="2">
    <location>
        <begin position="20"/>
        <end position="1026"/>
    </location>
</feature>
<accession>A0A8B6CJD8</accession>
<feature type="compositionally biased region" description="Basic and acidic residues" evidence="1">
    <location>
        <begin position="503"/>
        <end position="521"/>
    </location>
</feature>
<reference evidence="5" key="1">
    <citation type="submission" date="2018-11" db="EMBL/GenBank/DDBJ databases">
        <authorList>
            <person name="Alioto T."/>
            <person name="Alioto T."/>
        </authorList>
    </citation>
    <scope>NUCLEOTIDE SEQUENCE</scope>
</reference>
<keyword evidence="2" id="KW-0732">Signal</keyword>
<feature type="domain" description="TGF-beta propeptide" evidence="3">
    <location>
        <begin position="33"/>
        <end position="211"/>
    </location>
</feature>